<evidence type="ECO:0000313" key="2">
    <source>
        <dbReference type="Proteomes" id="UP001321453"/>
    </source>
</evidence>
<accession>A0ABT7S3G4</accession>
<sequence length="39" mass="4477">MKKLLLLAAVAAAGYVVYTKFVQDRDERDLWAEVTDTFE</sequence>
<comment type="caution">
    <text evidence="1">The sequence shown here is derived from an EMBL/GenBank/DDBJ whole genome shotgun (WGS) entry which is preliminary data.</text>
</comment>
<dbReference type="Proteomes" id="UP001321453">
    <property type="component" value="Unassembled WGS sequence"/>
</dbReference>
<reference evidence="1 2" key="1">
    <citation type="submission" date="2023-06" db="EMBL/GenBank/DDBJ databases">
        <title>Cellulomonas sp. MW9 Whole genome sequence.</title>
        <authorList>
            <person name="Park S."/>
        </authorList>
    </citation>
    <scope>NUCLEOTIDE SEQUENCE [LARGE SCALE GENOMIC DNA]</scope>
    <source>
        <strain evidence="1 2">MW9</strain>
    </source>
</reference>
<protein>
    <submittedName>
        <fullName evidence="1">DLW-39 family protein</fullName>
    </submittedName>
</protein>
<evidence type="ECO:0000313" key="1">
    <source>
        <dbReference type="EMBL" id="MDM7830163.1"/>
    </source>
</evidence>
<dbReference type="InterPro" id="IPR047990">
    <property type="entry name" value="DLW39-like"/>
</dbReference>
<name>A0ABT7S3G4_9CELL</name>
<proteinExistence type="predicted"/>
<organism evidence="1 2">
    <name type="scientific">Cellulomonas edaphi</name>
    <dbReference type="NCBI Taxonomy" id="3053468"/>
    <lineage>
        <taxon>Bacteria</taxon>
        <taxon>Bacillati</taxon>
        <taxon>Actinomycetota</taxon>
        <taxon>Actinomycetes</taxon>
        <taxon>Micrococcales</taxon>
        <taxon>Cellulomonadaceae</taxon>
        <taxon>Cellulomonas</taxon>
    </lineage>
</organism>
<keyword evidence="2" id="KW-1185">Reference proteome</keyword>
<gene>
    <name evidence="1" type="ORF">QRT05_02350</name>
</gene>
<dbReference type="NCBIfam" id="NF038356">
    <property type="entry name" value="actino_DLW39"/>
    <property type="match status" value="1"/>
</dbReference>
<dbReference type="EMBL" id="JAUCGR010000001">
    <property type="protein sequence ID" value="MDM7830163.1"/>
    <property type="molecule type" value="Genomic_DNA"/>
</dbReference>